<dbReference type="SUPFAM" id="SSF48452">
    <property type="entry name" value="TPR-like"/>
    <property type="match status" value="2"/>
</dbReference>
<dbReference type="AlphaFoldDB" id="A0A7S2VL79"/>
<dbReference type="PANTHER" id="PTHR10098">
    <property type="entry name" value="RAPSYN-RELATED"/>
    <property type="match status" value="1"/>
</dbReference>
<dbReference type="PANTHER" id="PTHR10098:SF106">
    <property type="entry name" value="TETRATRICOPEPTIDE REPEAT PROTEIN 28-LIKE PROTEIN"/>
    <property type="match status" value="1"/>
</dbReference>
<evidence type="ECO:0008006" key="2">
    <source>
        <dbReference type="Google" id="ProtNLM"/>
    </source>
</evidence>
<evidence type="ECO:0000313" key="1">
    <source>
        <dbReference type="EMBL" id="CAD9636915.1"/>
    </source>
</evidence>
<accession>A0A7S2VL79</accession>
<dbReference type="InterPro" id="IPR011990">
    <property type="entry name" value="TPR-like_helical_dom_sf"/>
</dbReference>
<sequence length="382" mass="40779">MASDADTVLVVPAEDPATALDAAQAELSAAGLAGDDRLKALSSIKVADMLSLSGKAQDAINQANAALESCEDLKLDVGRGAALGVIARICAAHGGTEDDVELGFDSAQDALRLFRKLKEPKGEAMSLWSMAQMEVSFGKGKRAVDLSKEAMAIFQELGDAAAETAACETIADAYVTTREPRKAAQALSRAAAIQAAQGNKLKEAACLHRLARVWLQADDDGQAAEALAKARGLYKELRDSKAEAAVLATQKEMHLGAGRFADAVGAAKEVVSLYNRAGDKAEEGRGLLRIAELFLENNDTEKAMKMISFAHTVLQEAHNMEAMNELSEMFGAVRHAQAKQEMHRAIEANADFIHVPAKMVVDPGFNKRIQESWKEATKTGVF</sequence>
<dbReference type="Gene3D" id="1.25.40.10">
    <property type="entry name" value="Tetratricopeptide repeat domain"/>
    <property type="match status" value="1"/>
</dbReference>
<dbReference type="EMBL" id="HBGW01086384">
    <property type="protein sequence ID" value="CAD9636915.1"/>
    <property type="molecule type" value="Transcribed_RNA"/>
</dbReference>
<gene>
    <name evidence="1" type="ORF">BRAN1462_LOCUS54737</name>
</gene>
<organism evidence="1">
    <name type="scientific">Zooxanthella nutricula</name>
    <dbReference type="NCBI Taxonomy" id="1333877"/>
    <lineage>
        <taxon>Eukaryota</taxon>
        <taxon>Sar</taxon>
        <taxon>Alveolata</taxon>
        <taxon>Dinophyceae</taxon>
        <taxon>Peridiniales</taxon>
        <taxon>Peridiniales incertae sedis</taxon>
        <taxon>Zooxanthella</taxon>
    </lineage>
</organism>
<proteinExistence type="predicted"/>
<protein>
    <recommendedName>
        <fullName evidence="2">MalT-like TPR region domain-containing protein</fullName>
    </recommendedName>
</protein>
<reference evidence="1" key="1">
    <citation type="submission" date="2021-01" db="EMBL/GenBank/DDBJ databases">
        <authorList>
            <person name="Corre E."/>
            <person name="Pelletier E."/>
            <person name="Niang G."/>
            <person name="Scheremetjew M."/>
            <person name="Finn R."/>
            <person name="Kale V."/>
            <person name="Holt S."/>
            <person name="Cochrane G."/>
            <person name="Meng A."/>
            <person name="Brown T."/>
            <person name="Cohen L."/>
        </authorList>
    </citation>
    <scope>NUCLEOTIDE SEQUENCE</scope>
    <source>
        <strain evidence="1">RCC3387</strain>
    </source>
</reference>
<name>A0A7S2VL79_9DINO</name>